<dbReference type="InterPro" id="IPR036388">
    <property type="entry name" value="WH-like_DNA-bd_sf"/>
</dbReference>
<dbReference type="RefSeq" id="WP_167015049.1">
    <property type="nucleotide sequence ID" value="NZ_VWXF01000004.1"/>
</dbReference>
<dbReference type="InterPro" id="IPR036390">
    <property type="entry name" value="WH_DNA-bd_sf"/>
</dbReference>
<sequence>MDIKVLKNILKMAQAGSLTCAADDAHLTVQALAAQLKKLEEHCGFRLFLRTNKGIALTADGQELLPFIMNVVKSSDQLQQKIHQLRQREPLPLRFSLNSTFSLDINQNIMRFMMKKLGNYRPVFSTSESPDNVQKMAKGESDIAVVIGNIVPDGFYCIPLKGLSIKVVAATDSSQTGPLTALIKPLPECPYLQSFERFISVSGDKYPGLMTLYSGSEIVSISMLKSFGSIGIVSRAMAEQNNLTVLPHFEDVLNVHLVMKEPLLEESDLEPLYSNVVHLPEIQLTA</sequence>
<gene>
    <name evidence="6" type="ORF">F3J40_12445</name>
</gene>
<comment type="similarity">
    <text evidence="1">Belongs to the LysR transcriptional regulatory family.</text>
</comment>
<keyword evidence="2" id="KW-0805">Transcription regulation</keyword>
<dbReference type="PROSITE" id="PS50931">
    <property type="entry name" value="HTH_LYSR"/>
    <property type="match status" value="1"/>
</dbReference>
<dbReference type="PANTHER" id="PTHR30126:SF40">
    <property type="entry name" value="HTH-TYPE TRANSCRIPTIONAL REGULATOR GLTR"/>
    <property type="match status" value="1"/>
</dbReference>
<dbReference type="SUPFAM" id="SSF53850">
    <property type="entry name" value="Periplasmic binding protein-like II"/>
    <property type="match status" value="1"/>
</dbReference>
<evidence type="ECO:0000259" key="5">
    <source>
        <dbReference type="PROSITE" id="PS50931"/>
    </source>
</evidence>
<name>A0ABX0RDL4_9GAMM</name>
<dbReference type="SUPFAM" id="SSF46785">
    <property type="entry name" value="Winged helix' DNA-binding domain"/>
    <property type="match status" value="1"/>
</dbReference>
<keyword evidence="4" id="KW-0804">Transcription</keyword>
<evidence type="ECO:0000313" key="7">
    <source>
        <dbReference type="Proteomes" id="UP001515683"/>
    </source>
</evidence>
<dbReference type="Pfam" id="PF00126">
    <property type="entry name" value="HTH_1"/>
    <property type="match status" value="1"/>
</dbReference>
<accession>A0ABX0RDL4</accession>
<keyword evidence="3" id="KW-0238">DNA-binding</keyword>
<evidence type="ECO:0000256" key="4">
    <source>
        <dbReference type="ARBA" id="ARBA00023163"/>
    </source>
</evidence>
<comment type="caution">
    <text evidence="6">The sequence shown here is derived from an EMBL/GenBank/DDBJ whole genome shotgun (WGS) entry which is preliminary data.</text>
</comment>
<dbReference type="InterPro" id="IPR000847">
    <property type="entry name" value="LysR_HTH_N"/>
</dbReference>
<feature type="domain" description="HTH lysR-type" evidence="5">
    <location>
        <begin position="1"/>
        <end position="58"/>
    </location>
</feature>
<dbReference type="Proteomes" id="UP001515683">
    <property type="component" value="Unassembled WGS sequence"/>
</dbReference>
<reference evidence="6 7" key="1">
    <citation type="journal article" date="2019" name="bioRxiv">
        <title>Bacteria contribute to plant secondary compound degradation in a generalist herbivore system.</title>
        <authorList>
            <person name="Francoeur C.B."/>
            <person name="Khadempour L."/>
            <person name="Moreira-Soto R.D."/>
            <person name="Gotting K."/>
            <person name="Book A.J."/>
            <person name="Pinto-Tomas A.A."/>
            <person name="Keefover-Ring K."/>
            <person name="Currie C.R."/>
        </authorList>
    </citation>
    <scope>NUCLEOTIDE SEQUENCE [LARGE SCALE GENOMIC DNA]</scope>
    <source>
        <strain evidence="6">Acro-835</strain>
    </source>
</reference>
<proteinExistence type="inferred from homology"/>
<evidence type="ECO:0000256" key="2">
    <source>
        <dbReference type="ARBA" id="ARBA00023015"/>
    </source>
</evidence>
<dbReference type="PANTHER" id="PTHR30126">
    <property type="entry name" value="HTH-TYPE TRANSCRIPTIONAL REGULATOR"/>
    <property type="match status" value="1"/>
</dbReference>
<keyword evidence="7" id="KW-1185">Reference proteome</keyword>
<dbReference type="EMBL" id="VWXF01000004">
    <property type="protein sequence ID" value="NIF22406.1"/>
    <property type="molecule type" value="Genomic_DNA"/>
</dbReference>
<evidence type="ECO:0000256" key="3">
    <source>
        <dbReference type="ARBA" id="ARBA00023125"/>
    </source>
</evidence>
<organism evidence="6 7">
    <name type="scientific">Candidatus Pantoea multigeneris</name>
    <dbReference type="NCBI Taxonomy" id="2608357"/>
    <lineage>
        <taxon>Bacteria</taxon>
        <taxon>Pseudomonadati</taxon>
        <taxon>Pseudomonadota</taxon>
        <taxon>Gammaproteobacteria</taxon>
        <taxon>Enterobacterales</taxon>
        <taxon>Erwiniaceae</taxon>
        <taxon>Pantoea</taxon>
    </lineage>
</organism>
<dbReference type="Gene3D" id="1.10.10.10">
    <property type="entry name" value="Winged helix-like DNA-binding domain superfamily/Winged helix DNA-binding domain"/>
    <property type="match status" value="1"/>
</dbReference>
<evidence type="ECO:0000256" key="1">
    <source>
        <dbReference type="ARBA" id="ARBA00009437"/>
    </source>
</evidence>
<evidence type="ECO:0000313" key="6">
    <source>
        <dbReference type="EMBL" id="NIF22406.1"/>
    </source>
</evidence>
<protein>
    <submittedName>
        <fullName evidence="6">LysR family transcriptional regulator</fullName>
    </submittedName>
</protein>